<dbReference type="GO" id="GO:0006420">
    <property type="term" value="P:arginyl-tRNA aminoacylation"/>
    <property type="evidence" value="ECO:0007669"/>
    <property type="project" value="UniProtKB-UniRule"/>
</dbReference>
<dbReference type="STRING" id="252305.OB2597_02372"/>
<evidence type="ECO:0000256" key="12">
    <source>
        <dbReference type="RuleBase" id="RU363038"/>
    </source>
</evidence>
<evidence type="ECO:0000256" key="7">
    <source>
        <dbReference type="ARBA" id="ARBA00022840"/>
    </source>
</evidence>
<dbReference type="Pfam" id="PF00750">
    <property type="entry name" value="tRNA-synt_1d"/>
    <property type="match status" value="1"/>
</dbReference>
<accession>A3TX68</accession>
<evidence type="ECO:0000256" key="8">
    <source>
        <dbReference type="ARBA" id="ARBA00022917"/>
    </source>
</evidence>
<dbReference type="RefSeq" id="WP_009804728.1">
    <property type="nucleotide sequence ID" value="NZ_CH724131.1"/>
</dbReference>
<dbReference type="EMBL" id="AAMO01000004">
    <property type="protein sequence ID" value="EAQ03428.1"/>
    <property type="molecule type" value="Genomic_DNA"/>
</dbReference>
<feature type="domain" description="DALR anticodon binding" evidence="13">
    <location>
        <begin position="451"/>
        <end position="580"/>
    </location>
</feature>
<dbReference type="InterPro" id="IPR009080">
    <property type="entry name" value="tRNAsynth_Ia_anticodon-bd"/>
</dbReference>
<dbReference type="PANTHER" id="PTHR11956:SF5">
    <property type="entry name" value="ARGININE--TRNA LIGASE, CYTOPLASMIC"/>
    <property type="match status" value="1"/>
</dbReference>
<keyword evidence="8 11" id="KW-0648">Protein biosynthesis</keyword>
<sequence length="581" mass="63623">MNLFADIRATVLDSLAAMQQEGDLPGGLDFANVTVEPPRDPGHGDMATNAAMVLAKPAGLKPRDIAEALADRLAADDRITSAEVAGPGFLNLRLDPAVWADIVRTVLQSGPQYGRSAMGRGLKVNVEYVSANPTGPLHVGHTRGAVFGDALASLLDYAGYEVTREYYINDGGAQVDVLARSVYLRYLEAHGHEVTFEGGTYPGDYLISVGEALKSKVGDAYVDQPEEVWLDDVREMATEAMMELIRVDLGLLGVQMDHFFSEKALYGTGRIEAAIDSLSDKGLIYQGTLEPPKGKVPEDWEPREQTLFRSTEHGDDVDRPIRKSDGSWTYFAPDIAYHYDKISRGYDLLIDVFGADHGGYVKRMKAAVSALSDGRVPVDIKLCQLVKLFKDGEPFKMSKRAGTFITLRDVVEEVGPDVTRFVMLTRKNDAPLDFDFDKVLEQSRENPVFYVQYAHARIASVLRKAGEAGIAHDDATLAAADLSGMTDEAEQSVAKKLTEWPRLVEIAARTNEPHRVAFYLYELAGDLHTLWNRGNDKPELRFLHEGDAALSQSKLALARAVAVVISAGLAILGVTPAEELR</sequence>
<dbReference type="SUPFAM" id="SSF47323">
    <property type="entry name" value="Anticodon-binding domain of a subclass of class I aminoacyl-tRNA synthetases"/>
    <property type="match status" value="1"/>
</dbReference>
<dbReference type="eggNOG" id="COG0018">
    <property type="taxonomic scope" value="Bacteria"/>
</dbReference>
<dbReference type="Gene3D" id="3.30.1360.70">
    <property type="entry name" value="Arginyl tRNA synthetase N-terminal domain"/>
    <property type="match status" value="1"/>
</dbReference>
<dbReference type="GO" id="GO:0005737">
    <property type="term" value="C:cytoplasm"/>
    <property type="evidence" value="ECO:0007669"/>
    <property type="project" value="UniProtKB-SubCell"/>
</dbReference>
<keyword evidence="9 11" id="KW-0030">Aminoacyl-tRNA synthetase</keyword>
<dbReference type="HOGENOM" id="CLU_006406_0_1_5"/>
<evidence type="ECO:0000256" key="6">
    <source>
        <dbReference type="ARBA" id="ARBA00022741"/>
    </source>
</evidence>
<dbReference type="InterPro" id="IPR014729">
    <property type="entry name" value="Rossmann-like_a/b/a_fold"/>
</dbReference>
<dbReference type="InterPro" id="IPR035684">
    <property type="entry name" value="ArgRS_core"/>
</dbReference>
<comment type="similarity">
    <text evidence="2 11 12">Belongs to the class-I aminoacyl-tRNA synthetase family.</text>
</comment>
<gene>
    <name evidence="11" type="primary">argS</name>
    <name evidence="15" type="ORF">OB2597_02372</name>
</gene>
<evidence type="ECO:0000256" key="1">
    <source>
        <dbReference type="ARBA" id="ARBA00004496"/>
    </source>
</evidence>
<dbReference type="InterPro" id="IPR001412">
    <property type="entry name" value="aa-tRNA-synth_I_CS"/>
</dbReference>
<keyword evidence="16" id="KW-1185">Reference proteome</keyword>
<dbReference type="FunFam" id="3.40.50.620:FF:000062">
    <property type="entry name" value="Arginine--tRNA ligase"/>
    <property type="match status" value="1"/>
</dbReference>
<evidence type="ECO:0000256" key="3">
    <source>
        <dbReference type="ARBA" id="ARBA00011245"/>
    </source>
</evidence>
<dbReference type="FunFam" id="3.30.1360.70:FF:000003">
    <property type="entry name" value="Arginine--tRNA ligase"/>
    <property type="match status" value="1"/>
</dbReference>
<dbReference type="NCBIfam" id="TIGR00456">
    <property type="entry name" value="argS"/>
    <property type="match status" value="1"/>
</dbReference>
<dbReference type="PRINTS" id="PR01038">
    <property type="entry name" value="TRNASYNTHARG"/>
</dbReference>
<dbReference type="PANTHER" id="PTHR11956">
    <property type="entry name" value="ARGINYL-TRNA SYNTHETASE"/>
    <property type="match status" value="1"/>
</dbReference>
<comment type="caution">
    <text evidence="15">The sequence shown here is derived from an EMBL/GenBank/DDBJ whole genome shotgun (WGS) entry which is preliminary data.</text>
</comment>
<evidence type="ECO:0000256" key="4">
    <source>
        <dbReference type="ARBA" id="ARBA00022490"/>
    </source>
</evidence>
<dbReference type="Pfam" id="PF03485">
    <property type="entry name" value="Arg_tRNA_synt_N"/>
    <property type="match status" value="1"/>
</dbReference>
<comment type="catalytic activity">
    <reaction evidence="10 11">
        <text>tRNA(Arg) + L-arginine + ATP = L-arginyl-tRNA(Arg) + AMP + diphosphate</text>
        <dbReference type="Rhea" id="RHEA:20301"/>
        <dbReference type="Rhea" id="RHEA-COMP:9658"/>
        <dbReference type="Rhea" id="RHEA-COMP:9673"/>
        <dbReference type="ChEBI" id="CHEBI:30616"/>
        <dbReference type="ChEBI" id="CHEBI:32682"/>
        <dbReference type="ChEBI" id="CHEBI:33019"/>
        <dbReference type="ChEBI" id="CHEBI:78442"/>
        <dbReference type="ChEBI" id="CHEBI:78513"/>
        <dbReference type="ChEBI" id="CHEBI:456215"/>
        <dbReference type="EC" id="6.1.1.19"/>
    </reaction>
</comment>
<comment type="subunit">
    <text evidence="3 11">Monomer.</text>
</comment>
<reference evidence="15 16" key="1">
    <citation type="journal article" date="2010" name="J. Bacteriol.">
        <title>Genome sequences of Oceanicola granulosus HTCC2516(T) and Oceanicola batsensis HTCC2597(TDelta).</title>
        <authorList>
            <person name="Thrash J.C."/>
            <person name="Cho J.C."/>
            <person name="Vergin K.L."/>
            <person name="Giovannoni S.J."/>
        </authorList>
    </citation>
    <scope>NUCLEOTIDE SEQUENCE [LARGE SCALE GENOMIC DNA]</scope>
    <source>
        <strain evidence="16">ATCC BAA-863 / DSM 15984 / KCTC 12145 / HTCC2597</strain>
    </source>
</reference>
<evidence type="ECO:0000313" key="16">
    <source>
        <dbReference type="Proteomes" id="UP000004318"/>
    </source>
</evidence>
<dbReference type="GO" id="GO:0004814">
    <property type="term" value="F:arginine-tRNA ligase activity"/>
    <property type="evidence" value="ECO:0007669"/>
    <property type="project" value="UniProtKB-UniRule"/>
</dbReference>
<dbReference type="HAMAP" id="MF_00123">
    <property type="entry name" value="Arg_tRNA_synth"/>
    <property type="match status" value="1"/>
</dbReference>
<feature type="domain" description="Arginyl tRNA synthetase N-terminal" evidence="14">
    <location>
        <begin position="5"/>
        <end position="94"/>
    </location>
</feature>
<evidence type="ECO:0000256" key="10">
    <source>
        <dbReference type="ARBA" id="ARBA00049339"/>
    </source>
</evidence>
<evidence type="ECO:0000256" key="2">
    <source>
        <dbReference type="ARBA" id="ARBA00005594"/>
    </source>
</evidence>
<dbReference type="CDD" id="cd00671">
    <property type="entry name" value="ArgRS_core"/>
    <property type="match status" value="1"/>
</dbReference>
<keyword evidence="7 11" id="KW-0067">ATP-binding</keyword>
<dbReference type="Gene3D" id="1.10.730.10">
    <property type="entry name" value="Isoleucyl-tRNA Synthetase, Domain 1"/>
    <property type="match status" value="1"/>
</dbReference>
<dbReference type="InterPro" id="IPR008909">
    <property type="entry name" value="DALR_anticod-bd"/>
</dbReference>
<proteinExistence type="inferred from homology"/>
<dbReference type="EC" id="6.1.1.19" evidence="11"/>
<dbReference type="InterPro" id="IPR005148">
    <property type="entry name" value="Arg-tRNA-synth_N"/>
</dbReference>
<dbReference type="SMART" id="SM00836">
    <property type="entry name" value="DALR_1"/>
    <property type="match status" value="1"/>
</dbReference>
<dbReference type="AlphaFoldDB" id="A3TX68"/>
<dbReference type="SUPFAM" id="SSF55190">
    <property type="entry name" value="Arginyl-tRNA synthetase (ArgRS), N-terminal 'additional' domain"/>
    <property type="match status" value="1"/>
</dbReference>
<dbReference type="OrthoDB" id="9803211at2"/>
<dbReference type="PROSITE" id="PS00178">
    <property type="entry name" value="AA_TRNA_LIGASE_I"/>
    <property type="match status" value="1"/>
</dbReference>
<evidence type="ECO:0000256" key="11">
    <source>
        <dbReference type="HAMAP-Rule" id="MF_00123"/>
    </source>
</evidence>
<evidence type="ECO:0000256" key="5">
    <source>
        <dbReference type="ARBA" id="ARBA00022598"/>
    </source>
</evidence>
<evidence type="ECO:0000313" key="15">
    <source>
        <dbReference type="EMBL" id="EAQ03428.1"/>
    </source>
</evidence>
<dbReference type="Pfam" id="PF05746">
    <property type="entry name" value="DALR_1"/>
    <property type="match status" value="1"/>
</dbReference>
<name>A3TX68_PSEBH</name>
<dbReference type="SUPFAM" id="SSF52374">
    <property type="entry name" value="Nucleotidylyl transferase"/>
    <property type="match status" value="1"/>
</dbReference>
<dbReference type="SMART" id="SM01016">
    <property type="entry name" value="Arg_tRNA_synt_N"/>
    <property type="match status" value="1"/>
</dbReference>
<evidence type="ECO:0000259" key="14">
    <source>
        <dbReference type="SMART" id="SM01016"/>
    </source>
</evidence>
<evidence type="ECO:0000256" key="9">
    <source>
        <dbReference type="ARBA" id="ARBA00023146"/>
    </source>
</evidence>
<keyword evidence="4 11" id="KW-0963">Cytoplasm</keyword>
<dbReference type="Proteomes" id="UP000004318">
    <property type="component" value="Unassembled WGS sequence"/>
</dbReference>
<evidence type="ECO:0000259" key="13">
    <source>
        <dbReference type="SMART" id="SM00836"/>
    </source>
</evidence>
<comment type="subcellular location">
    <subcellularLocation>
        <location evidence="1 11">Cytoplasm</location>
    </subcellularLocation>
</comment>
<feature type="short sequence motif" description="'HIGH' region" evidence="11">
    <location>
        <begin position="131"/>
        <end position="141"/>
    </location>
</feature>
<dbReference type="GO" id="GO:0005524">
    <property type="term" value="F:ATP binding"/>
    <property type="evidence" value="ECO:0007669"/>
    <property type="project" value="UniProtKB-UniRule"/>
</dbReference>
<dbReference type="InterPro" id="IPR036695">
    <property type="entry name" value="Arg-tRNA-synth_N_sf"/>
</dbReference>
<dbReference type="InterPro" id="IPR001278">
    <property type="entry name" value="Arg-tRNA-ligase"/>
</dbReference>
<protein>
    <recommendedName>
        <fullName evidence="11">Arginine--tRNA ligase</fullName>
        <ecNumber evidence="11">6.1.1.19</ecNumber>
    </recommendedName>
    <alternativeName>
        <fullName evidence="11">Arginyl-tRNA synthetase</fullName>
        <shortName evidence="11">ArgRS</shortName>
    </alternativeName>
</protein>
<organism evidence="15 16">
    <name type="scientific">Pseudooceanicola batsensis (strain ATCC BAA-863 / DSM 15984 / KCTC 12145 / HTCC2597)</name>
    <name type="common">Oceanicola batsensis</name>
    <dbReference type="NCBI Taxonomy" id="252305"/>
    <lineage>
        <taxon>Bacteria</taxon>
        <taxon>Pseudomonadati</taxon>
        <taxon>Pseudomonadota</taxon>
        <taxon>Alphaproteobacteria</taxon>
        <taxon>Rhodobacterales</taxon>
        <taxon>Paracoccaceae</taxon>
        <taxon>Pseudooceanicola</taxon>
    </lineage>
</organism>
<keyword evidence="6 11" id="KW-0547">Nucleotide-binding</keyword>
<dbReference type="Gene3D" id="3.40.50.620">
    <property type="entry name" value="HUPs"/>
    <property type="match status" value="1"/>
</dbReference>
<keyword evidence="5 11" id="KW-0436">Ligase</keyword>